<evidence type="ECO:0000256" key="1">
    <source>
        <dbReference type="ARBA" id="ARBA00006484"/>
    </source>
</evidence>
<feature type="domain" description="Ketoreductase" evidence="3">
    <location>
        <begin position="11"/>
        <end position="214"/>
    </location>
</feature>
<comment type="similarity">
    <text evidence="1">Belongs to the short-chain dehydrogenases/reductases (SDR) family.</text>
</comment>
<dbReference type="PANTHER" id="PTHR43639:SF1">
    <property type="entry name" value="SHORT-CHAIN DEHYDROGENASE_REDUCTASE FAMILY PROTEIN"/>
    <property type="match status" value="1"/>
</dbReference>
<dbReference type="PANTHER" id="PTHR43639">
    <property type="entry name" value="OXIDOREDUCTASE, SHORT-CHAIN DEHYDROGENASE/REDUCTASE FAMILY (AFU_ORTHOLOGUE AFUA_5G02870)"/>
    <property type="match status" value="1"/>
</dbReference>
<keyword evidence="5" id="KW-1185">Reference proteome</keyword>
<dbReference type="SMART" id="SM00822">
    <property type="entry name" value="PKS_KR"/>
    <property type="match status" value="1"/>
</dbReference>
<dbReference type="EMBL" id="JAWQEV010000001">
    <property type="protein sequence ID" value="MDW4571420.1"/>
    <property type="molecule type" value="Genomic_DNA"/>
</dbReference>
<dbReference type="PRINTS" id="PR00080">
    <property type="entry name" value="SDRFAMILY"/>
</dbReference>
<dbReference type="InterPro" id="IPR057326">
    <property type="entry name" value="KR_dom"/>
</dbReference>
<evidence type="ECO:0000313" key="5">
    <source>
        <dbReference type="Proteomes" id="UP001283109"/>
    </source>
</evidence>
<dbReference type="InterPro" id="IPR036291">
    <property type="entry name" value="NAD(P)-bd_dom_sf"/>
</dbReference>
<protein>
    <submittedName>
        <fullName evidence="4">SDR family oxidoreductase</fullName>
    </submittedName>
</protein>
<dbReference type="PRINTS" id="PR00081">
    <property type="entry name" value="GDHRDH"/>
</dbReference>
<evidence type="ECO:0000313" key="4">
    <source>
        <dbReference type="EMBL" id="MDW4571420.1"/>
    </source>
</evidence>
<dbReference type="Proteomes" id="UP001283109">
    <property type="component" value="Unassembled WGS sequence"/>
</dbReference>
<organism evidence="4 5">
    <name type="scientific">Microbacterium arthrosphaerae</name>
    <dbReference type="NCBI Taxonomy" id="792652"/>
    <lineage>
        <taxon>Bacteria</taxon>
        <taxon>Bacillati</taxon>
        <taxon>Actinomycetota</taxon>
        <taxon>Actinomycetes</taxon>
        <taxon>Micrococcales</taxon>
        <taxon>Microbacteriaceae</taxon>
        <taxon>Microbacterium</taxon>
    </lineage>
</organism>
<keyword evidence="2" id="KW-0560">Oxidoreductase</keyword>
<gene>
    <name evidence="4" type="ORF">R8Z58_01360</name>
</gene>
<dbReference type="InterPro" id="IPR002347">
    <property type="entry name" value="SDR_fam"/>
</dbReference>
<dbReference type="CDD" id="cd05233">
    <property type="entry name" value="SDR_c"/>
    <property type="match status" value="1"/>
</dbReference>
<dbReference type="InterPro" id="IPR020904">
    <property type="entry name" value="Sc_DH/Rdtase_CS"/>
</dbReference>
<accession>A0ABU4GWH9</accession>
<dbReference type="Gene3D" id="3.40.50.720">
    <property type="entry name" value="NAD(P)-binding Rossmann-like Domain"/>
    <property type="match status" value="1"/>
</dbReference>
<proteinExistence type="inferred from homology"/>
<name>A0ABU4GWH9_9MICO</name>
<sequence length="256" mass="26485">MTRPDGSVSRTVAIVTGGSRGIGRAIVRRLARRGHVVLFTFTSDDGGAADVVRTVTEEGGVAVASRCDITDADAPARLADAVDELGELTILVNNAGITGPIGPLTTASDETLARVLDVNLVATMRLSREVVARWEQRAPRDDRSIVNVSSIAARTGSPGEYVWYAASKAGVEAFTVGLARETAALGVRVNAVSPGTTDTSIHARAGRPDRAAEVGARTPLGRAGSPDEIAAGVEWLITTDAAYVTGTILDVAGGLR</sequence>
<evidence type="ECO:0000256" key="2">
    <source>
        <dbReference type="ARBA" id="ARBA00023002"/>
    </source>
</evidence>
<dbReference type="PROSITE" id="PS00061">
    <property type="entry name" value="ADH_SHORT"/>
    <property type="match status" value="1"/>
</dbReference>
<reference evidence="4 5" key="1">
    <citation type="submission" date="2023-11" db="EMBL/GenBank/DDBJ databases">
        <title>Draft genome sequence of Microbacterium arthrosphaerae JCM 30492.</title>
        <authorList>
            <person name="Zhang G."/>
            <person name="Ding Y."/>
        </authorList>
    </citation>
    <scope>NUCLEOTIDE SEQUENCE [LARGE SCALE GENOMIC DNA]</scope>
    <source>
        <strain evidence="4 5">JCM 30492</strain>
    </source>
</reference>
<dbReference type="RefSeq" id="WP_318351961.1">
    <property type="nucleotide sequence ID" value="NZ_JAWQEV010000001.1"/>
</dbReference>
<comment type="caution">
    <text evidence="4">The sequence shown here is derived from an EMBL/GenBank/DDBJ whole genome shotgun (WGS) entry which is preliminary data.</text>
</comment>
<dbReference type="SUPFAM" id="SSF51735">
    <property type="entry name" value="NAD(P)-binding Rossmann-fold domains"/>
    <property type="match status" value="1"/>
</dbReference>
<evidence type="ECO:0000259" key="3">
    <source>
        <dbReference type="SMART" id="SM00822"/>
    </source>
</evidence>
<dbReference type="Pfam" id="PF13561">
    <property type="entry name" value="adh_short_C2"/>
    <property type="match status" value="1"/>
</dbReference>